<gene>
    <name evidence="1" type="ORF">AMS66_00630</name>
</gene>
<comment type="caution">
    <text evidence="1">The sequence shown here is derived from an EMBL/GenBank/DDBJ whole genome shotgun (WGS) entry which is preliminary data.</text>
</comment>
<reference evidence="1 2" key="1">
    <citation type="submission" date="2015-08" db="EMBL/GenBank/DDBJ databases">
        <title>Draft genome sequence of cellulolytic and xylanolytic Paenibacillus sp. A59, isolated from a decaying forest soil from Patagonia, Argentina.</title>
        <authorList>
            <person name="Ghio S."/>
            <person name="Caceres A.M."/>
            <person name="Talia P."/>
            <person name="Grasso D."/>
            <person name="Campos E."/>
        </authorList>
    </citation>
    <scope>NUCLEOTIDE SEQUENCE [LARGE SCALE GENOMIC DNA]</scope>
    <source>
        <strain evidence="1 2">A59</strain>
    </source>
</reference>
<dbReference type="OrthoDB" id="2659743at2"/>
<protein>
    <submittedName>
        <fullName evidence="1">Uncharacterized protein</fullName>
    </submittedName>
</protein>
<dbReference type="Proteomes" id="UP000037688">
    <property type="component" value="Unassembled WGS sequence"/>
</dbReference>
<dbReference type="AlphaFoldDB" id="A0A0M9BSS0"/>
<proteinExistence type="predicted"/>
<name>A0A0M9BSS0_9BACL</name>
<sequence>MEPITVLSDGSRGIDYDYIIELLNEWITDEQRESAVKTEKNEESMAGSGWGTARYCIVDYKDARQAVSASNAIRAFVPKIPLLVITDFQSLIRKRHLQHITGTGLTKMILWQEKEPERLIIEIQRWLYYFAYKTKTALPSTQSMRR</sequence>
<evidence type="ECO:0000313" key="2">
    <source>
        <dbReference type="Proteomes" id="UP000037688"/>
    </source>
</evidence>
<dbReference type="EMBL" id="LITU01000005">
    <property type="protein sequence ID" value="KOY18420.1"/>
    <property type="molecule type" value="Genomic_DNA"/>
</dbReference>
<dbReference type="PATRIC" id="fig|1705561.3.peg.396"/>
<accession>A0A0M9BSS0</accession>
<organism evidence="1 2">
    <name type="scientific">Paenibacillus xylanivorans</name>
    <dbReference type="NCBI Taxonomy" id="1705561"/>
    <lineage>
        <taxon>Bacteria</taxon>
        <taxon>Bacillati</taxon>
        <taxon>Bacillota</taxon>
        <taxon>Bacilli</taxon>
        <taxon>Bacillales</taxon>
        <taxon>Paenibacillaceae</taxon>
        <taxon>Paenibacillus</taxon>
    </lineage>
</organism>
<keyword evidence="2" id="KW-1185">Reference proteome</keyword>
<evidence type="ECO:0000313" key="1">
    <source>
        <dbReference type="EMBL" id="KOY18420.1"/>
    </source>
</evidence>
<dbReference type="RefSeq" id="WP_053778996.1">
    <property type="nucleotide sequence ID" value="NZ_LITU01000005.1"/>
</dbReference>